<dbReference type="Proteomes" id="UP001049200">
    <property type="component" value="Unassembled WGS sequence"/>
</dbReference>
<proteinExistence type="predicted"/>
<name>A0ABS6QWA9_9PSED</name>
<protein>
    <submittedName>
        <fullName evidence="1">3'-kinase</fullName>
    </submittedName>
</protein>
<comment type="caution">
    <text evidence="1">The sequence shown here is derived from an EMBL/GenBank/DDBJ whole genome shotgun (WGS) entry which is preliminary data.</text>
</comment>
<dbReference type="InterPro" id="IPR006748">
    <property type="entry name" value="NH2Glyco/OHUrea_AB-resist_kin"/>
</dbReference>
<sequence>MYARKRRITWTAVAGKSSWADSNSILSKAPKPASVRVTEDSVFGPWLKRWALLPDGQPVITPGSRLLPVRRGDTPAMLKIAIDDEEKFGNLLMTWWDGDGAARVYAQHGDALLMERAMGQRSLMHMALNGQDDEASRVLCTALARLHAPRPTPAPPLVGLVPWFASLRSTAQLQGGRFSQCLATAEVLLAEPQDVVVLHGDMHHDNVLDFGARGWLAIDPKRVTGERGFDYANLICNPELPTATNPQRFERQVKVVAEASGLEQRRLLQWVLAFAGLSAAWFLEDDDAQAAQGQLQVAKLAASKLDA</sequence>
<organism evidence="1 2">
    <name type="scientific">Pseudomonas azerbaijanoccidentalis</name>
    <dbReference type="NCBI Taxonomy" id="2842347"/>
    <lineage>
        <taxon>Bacteria</taxon>
        <taxon>Pseudomonadati</taxon>
        <taxon>Pseudomonadota</taxon>
        <taxon>Gammaproteobacteria</taxon>
        <taxon>Pseudomonadales</taxon>
        <taxon>Pseudomonadaceae</taxon>
        <taxon>Pseudomonas</taxon>
    </lineage>
</organism>
<dbReference type="EMBL" id="JAHSTU010000008">
    <property type="protein sequence ID" value="MBV4523211.1"/>
    <property type="molecule type" value="Genomic_DNA"/>
</dbReference>
<reference evidence="1" key="1">
    <citation type="submission" date="2021-06" db="EMBL/GenBank/DDBJ databases">
        <title>Updating the genus Pseudomonas: Description of 43 new species and partition of the Pseudomonas putida group.</title>
        <authorList>
            <person name="Girard L."/>
            <person name="Lood C."/>
            <person name="Vandamme P."/>
            <person name="Rokni-Zadeh H."/>
            <person name="Van Noort V."/>
            <person name="Hofte M."/>
            <person name="Lavigne R."/>
            <person name="De Mot R."/>
        </authorList>
    </citation>
    <scope>NUCLEOTIDE SEQUENCE</scope>
    <source>
        <strain evidence="1">SWRI74</strain>
    </source>
</reference>
<evidence type="ECO:0000313" key="2">
    <source>
        <dbReference type="Proteomes" id="UP001049200"/>
    </source>
</evidence>
<evidence type="ECO:0000313" key="1">
    <source>
        <dbReference type="EMBL" id="MBV4523211.1"/>
    </source>
</evidence>
<gene>
    <name evidence="1" type="ORF">KVG88_24410</name>
</gene>
<accession>A0ABS6QWA9</accession>
<keyword evidence="2" id="KW-1185">Reference proteome</keyword>
<dbReference type="Pfam" id="PF04655">
    <property type="entry name" value="APH_6_hur"/>
    <property type="match status" value="1"/>
</dbReference>